<gene>
    <name evidence="2" type="ORF">P4O66_019973</name>
</gene>
<reference evidence="2" key="1">
    <citation type="submission" date="2023-03" db="EMBL/GenBank/DDBJ databases">
        <title>Electrophorus voltai genome.</title>
        <authorList>
            <person name="Bian C."/>
        </authorList>
    </citation>
    <scope>NUCLEOTIDE SEQUENCE</scope>
    <source>
        <strain evidence="2">CB-2022</strain>
        <tissue evidence="2">Muscle</tissue>
    </source>
</reference>
<feature type="region of interest" description="Disordered" evidence="1">
    <location>
        <begin position="150"/>
        <end position="180"/>
    </location>
</feature>
<accession>A0AAD8YPA9</accession>
<sequence>MFQMGNHKVEEELSKETLGECWRKTREDNRRKAARVGRYLGGLDLELAVRELQRENVEIKAELRRLRAQLEKLESPRPSFPLESPKPRDNRFPSLSLRQPTRFAPGEPHWLQEAPSSRPYRPCRPLLPPLSFHSDVRATPNAQKKLFKETHEKTHEKKKLKRQQKDIEQTTKEANGATEARKCEKKRFRITIMMNLPNNIPSDVDCYLFPPTSTCSLVHNLTGFVMDQ</sequence>
<dbReference type="AlphaFoldDB" id="A0AAD8YPA9"/>
<protein>
    <submittedName>
        <fullName evidence="2">Uncharacterized protein</fullName>
    </submittedName>
</protein>
<feature type="region of interest" description="Disordered" evidence="1">
    <location>
        <begin position="75"/>
        <end position="118"/>
    </location>
</feature>
<proteinExistence type="predicted"/>
<dbReference type="Proteomes" id="UP001239994">
    <property type="component" value="Unassembled WGS sequence"/>
</dbReference>
<evidence type="ECO:0000313" key="2">
    <source>
        <dbReference type="EMBL" id="KAK1784281.1"/>
    </source>
</evidence>
<evidence type="ECO:0000313" key="3">
    <source>
        <dbReference type="Proteomes" id="UP001239994"/>
    </source>
</evidence>
<organism evidence="2 3">
    <name type="scientific">Electrophorus voltai</name>
    <dbReference type="NCBI Taxonomy" id="2609070"/>
    <lineage>
        <taxon>Eukaryota</taxon>
        <taxon>Metazoa</taxon>
        <taxon>Chordata</taxon>
        <taxon>Craniata</taxon>
        <taxon>Vertebrata</taxon>
        <taxon>Euteleostomi</taxon>
        <taxon>Actinopterygii</taxon>
        <taxon>Neopterygii</taxon>
        <taxon>Teleostei</taxon>
        <taxon>Ostariophysi</taxon>
        <taxon>Gymnotiformes</taxon>
        <taxon>Gymnotoidei</taxon>
        <taxon>Gymnotidae</taxon>
        <taxon>Electrophorus</taxon>
    </lineage>
</organism>
<comment type="caution">
    <text evidence="2">The sequence shown here is derived from an EMBL/GenBank/DDBJ whole genome shotgun (WGS) entry which is preliminary data.</text>
</comment>
<evidence type="ECO:0000256" key="1">
    <source>
        <dbReference type="SAM" id="MobiDB-lite"/>
    </source>
</evidence>
<name>A0AAD8YPA9_9TELE</name>
<dbReference type="EMBL" id="JAROKS010000329">
    <property type="protein sequence ID" value="KAK1784281.1"/>
    <property type="molecule type" value="Genomic_DNA"/>
</dbReference>
<keyword evidence="3" id="KW-1185">Reference proteome</keyword>